<proteinExistence type="predicted"/>
<gene>
    <name evidence="1" type="ORF">MENTE1834_LOCUS36402</name>
</gene>
<keyword evidence="2" id="KW-1185">Reference proteome</keyword>
<evidence type="ECO:0000313" key="1">
    <source>
        <dbReference type="EMBL" id="CAK5088731.1"/>
    </source>
</evidence>
<dbReference type="EMBL" id="CAVMJV010000074">
    <property type="protein sequence ID" value="CAK5088731.1"/>
    <property type="molecule type" value="Genomic_DNA"/>
</dbReference>
<organism evidence="1 2">
    <name type="scientific">Meloidogyne enterolobii</name>
    <name type="common">Root-knot nematode worm</name>
    <name type="synonym">Meloidogyne mayaguensis</name>
    <dbReference type="NCBI Taxonomy" id="390850"/>
    <lineage>
        <taxon>Eukaryota</taxon>
        <taxon>Metazoa</taxon>
        <taxon>Ecdysozoa</taxon>
        <taxon>Nematoda</taxon>
        <taxon>Chromadorea</taxon>
        <taxon>Rhabditida</taxon>
        <taxon>Tylenchina</taxon>
        <taxon>Tylenchomorpha</taxon>
        <taxon>Tylenchoidea</taxon>
        <taxon>Meloidogynidae</taxon>
        <taxon>Meloidogyninae</taxon>
        <taxon>Meloidogyne</taxon>
    </lineage>
</organism>
<comment type="caution">
    <text evidence="1">The sequence shown here is derived from an EMBL/GenBank/DDBJ whole genome shotgun (WGS) entry which is preliminary data.</text>
</comment>
<evidence type="ECO:0000313" key="2">
    <source>
        <dbReference type="Proteomes" id="UP001497535"/>
    </source>
</evidence>
<dbReference type="Proteomes" id="UP001497535">
    <property type="component" value="Unassembled WGS sequence"/>
</dbReference>
<accession>A0ACB1AB09</accession>
<sequence>MSAEMRVLDNKYSKQNDLSKMDKSELIQLHATLQTRLNKLEDTNIDLRAQLLSVTEERDAFEREALTGANLKQIQEQIKQKDLKIDEMNNLILAKERQIIDLQEMCTEQGQVAHSKSLAIHIVNRRLQELDAKQVNDVATETTDLFDISGANSTPESLRRNRSRSPHRSSPGRAFPQFRIGGNSSPPPVDPAEDGCSSYTTETQQNLDGTFKKKRKKVNFNIDINKNEGNDFSPPQVQSPIKKQQIPSSDYEELITENDHLRQIIREMEEALQFANKTAKPESMTVLKLKAVAQAKIRELEGMLSQKGTNKEEEIAELKAVIEQLKDSREWVLSENSKLQDQLECSKQKCSDLVEEMDSSLKTTDLFRKKLDDNIRKMDATIAELYQTRAQVRQVVDEKAILTSEIERLKEAIFAQDEFIGVLEGDLLVYEAHVGILRDSIGASKKEDRQYIKSKAFSAKINALEAEKEEICRKNNEEKLRAKAFAVKIRCLEQERDELKLALRQYEGGSSKHQQQHQRSFSVGIPSISQDNFKEYNSVSTMTIDDDFNNQNEDILQSEQQQQFYYNQFLEKTEENENLLIQIFEQKQQNELILTSQNKFLSDLEKIIIFILKLNNDDIEEEGIFGNEEERDLTNIDDIYSNFLQKSLKIKNIFESTRNELNEVQQYNDTLFDQIETLKAENDLFKCKYEQQEETKLKIEFELKSLWQKYTENLNLLDNNNKTIKEFEEKVVNLSNELTSKKNEILELETENKVLEEEKASLKQNINSIEQLVGSLRRENASLQNKIVELNEKSALLSSKLNEEKSRLEKLVNLLNSIVDKFKSNVVNLTTLDEFINEGIENCKNEEEKEFRGEEKGEDLQNNNIVVEQLENEIANLKIQLATAEALAEDLLNQKSALEIEKNLLISERNNLLNLQNELVECQNKNEKLSQELNKLNKNVKENINFDDLQTQTELIKICHKNVQVEKEENLIDAQIQCDEYIEDNKIEMKTIGVETDGFVEEKILFKDVAVGEDECIQDRQEFERDMDINVQQLMELKNSLETSVEILKGEVWALNEEIKKRFSEQNVLKNSLEQVGNLVKQLRSENDKLTFEVEERNGELIELKIKLEYYEENEKVMEKENMVCKEFFF</sequence>
<protein>
    <submittedName>
        <fullName evidence="1">Uncharacterized protein</fullName>
    </submittedName>
</protein>
<name>A0ACB1AB09_MELEN</name>
<reference evidence="1" key="1">
    <citation type="submission" date="2023-11" db="EMBL/GenBank/DDBJ databases">
        <authorList>
            <person name="Poullet M."/>
        </authorList>
    </citation>
    <scope>NUCLEOTIDE SEQUENCE</scope>
    <source>
        <strain evidence="1">E1834</strain>
    </source>
</reference>